<reference evidence="1 2" key="1">
    <citation type="submission" date="2020-10" db="EMBL/GenBank/DDBJ databases">
        <title>Plant Genome Project.</title>
        <authorList>
            <person name="Zhang R.-G."/>
        </authorList>
    </citation>
    <scope>NUCLEOTIDE SEQUENCE [LARGE SCALE GENOMIC DNA]</scope>
    <source>
        <strain evidence="1">FAFU-HL-1</strain>
        <tissue evidence="1">Leaf</tissue>
    </source>
</reference>
<dbReference type="AlphaFoldDB" id="A0A835IYN2"/>
<comment type="caution">
    <text evidence="1">The sequence shown here is derived from an EMBL/GenBank/DDBJ whole genome shotgun (WGS) entry which is preliminary data.</text>
</comment>
<name>A0A835IYN2_9ROSI</name>
<dbReference type="Proteomes" id="UP000657918">
    <property type="component" value="Unassembled WGS sequence"/>
</dbReference>
<dbReference type="EMBL" id="JADGMS010000019">
    <property type="protein sequence ID" value="KAF9661367.1"/>
    <property type="molecule type" value="Genomic_DNA"/>
</dbReference>
<gene>
    <name evidence="1" type="ORF">SADUNF_Sadunf19G0061400</name>
</gene>
<protein>
    <submittedName>
        <fullName evidence="1">Uncharacterized protein</fullName>
    </submittedName>
</protein>
<accession>A0A835IYN2</accession>
<proteinExistence type="predicted"/>
<evidence type="ECO:0000313" key="1">
    <source>
        <dbReference type="EMBL" id="KAF9661367.1"/>
    </source>
</evidence>
<sequence length="166" mass="19178">MTGLHDQINAFMQMMQMNNLCPQQRQAHRVLQNVVLDEKVGFSKGSTSSNSMKGKEKVVEPQLPKRYHDIKCFKFLGHGHINSKCLNKRVMVVHRKHGELVINNEAKTKVKDEIGEDKQGEDFELGEEDFLVEQWVLNAKVDLQIFGEEQFRLIALNPEGVWRLFS</sequence>
<keyword evidence="2" id="KW-1185">Reference proteome</keyword>
<evidence type="ECO:0000313" key="2">
    <source>
        <dbReference type="Proteomes" id="UP000657918"/>
    </source>
</evidence>
<organism evidence="1 2">
    <name type="scientific">Salix dunnii</name>
    <dbReference type="NCBI Taxonomy" id="1413687"/>
    <lineage>
        <taxon>Eukaryota</taxon>
        <taxon>Viridiplantae</taxon>
        <taxon>Streptophyta</taxon>
        <taxon>Embryophyta</taxon>
        <taxon>Tracheophyta</taxon>
        <taxon>Spermatophyta</taxon>
        <taxon>Magnoliopsida</taxon>
        <taxon>eudicotyledons</taxon>
        <taxon>Gunneridae</taxon>
        <taxon>Pentapetalae</taxon>
        <taxon>rosids</taxon>
        <taxon>fabids</taxon>
        <taxon>Malpighiales</taxon>
        <taxon>Salicaceae</taxon>
        <taxon>Saliceae</taxon>
        <taxon>Salix</taxon>
    </lineage>
</organism>